<keyword evidence="5" id="KW-0260">Enterotoxin</keyword>
<dbReference type="PROSITE" id="PS00278">
    <property type="entry name" value="STAPH_STREP_TOXIN_2"/>
    <property type="match status" value="1"/>
</dbReference>
<dbReference type="InterPro" id="IPR008992">
    <property type="entry name" value="Enterotoxin"/>
</dbReference>
<proteinExistence type="inferred from homology"/>
<keyword evidence="3" id="KW-0800">Toxin</keyword>
<feature type="disulfide bond" evidence="6">
    <location>
        <begin position="120"/>
        <end position="137"/>
    </location>
</feature>
<dbReference type="Proteomes" id="UP000255549">
    <property type="component" value="Unassembled WGS sequence"/>
</dbReference>
<dbReference type="Pfam" id="PF02876">
    <property type="entry name" value="Stap_Strp_tox_C"/>
    <property type="match status" value="1"/>
</dbReference>
<dbReference type="InterPro" id="IPR006173">
    <property type="entry name" value="Staph_tox_OB"/>
</dbReference>
<dbReference type="RefSeq" id="WP_019168956.1">
    <property type="nucleotide sequence ID" value="NZ_CAIB01000186.1"/>
</dbReference>
<feature type="domain" description="Staphylococcal/Streptococcal toxin OB-fold" evidence="8">
    <location>
        <begin position="50"/>
        <end position="143"/>
    </location>
</feature>
<keyword evidence="4 7" id="KW-0732">Signal</keyword>
<dbReference type="InterPro" id="IPR006177">
    <property type="entry name" value="Toxin_bac"/>
</dbReference>
<evidence type="ECO:0000313" key="10">
    <source>
        <dbReference type="EMBL" id="SUM47431.1"/>
    </source>
</evidence>
<evidence type="ECO:0000256" key="2">
    <source>
        <dbReference type="ARBA" id="ARBA00022633"/>
    </source>
</evidence>
<name>A0A380GBU3_STAIN</name>
<dbReference type="InterPro" id="IPR013307">
    <property type="entry name" value="Superantigen_bac"/>
</dbReference>
<keyword evidence="11" id="KW-1185">Reference proteome</keyword>
<sequence>MNKKQLVISLLCSIIILCMISCSTALAIHMPDPTPDQLNKSSKFTGLMENMKFLYEGHSISVQNVKSVDSFLGHDLIFDIKDTQSQNQEQVKTELINKKLAEKYKNQRVDIFGTNYYANCYFSGTAKEDAANRGKTCMYGGLTAYQGNHLGKGHSQTIYIRVFENGQHTITFNVQTDKKIVTAQELDVKARQFLVSKLKLYEFGGSPYETAYIKFVEYGGDTFWYDMMPPPGDKFDQSKYLLMYRDNKTVDSRCVKIEVHLTKNR</sequence>
<keyword evidence="6" id="KW-1015">Disulfide bond</keyword>
<dbReference type="Gene3D" id="2.40.50.110">
    <property type="match status" value="1"/>
</dbReference>
<feature type="domain" description="Staphylococcal/Streptococcal toxin beta-grasp" evidence="9">
    <location>
        <begin position="157"/>
        <end position="261"/>
    </location>
</feature>
<protein>
    <submittedName>
        <fullName evidence="10">Enterotoxin SE-int</fullName>
    </submittedName>
</protein>
<dbReference type="InterPro" id="IPR006126">
    <property type="entry name" value="Staph/Strept_toxin_CS"/>
</dbReference>
<dbReference type="SUPFAM" id="SSF50203">
    <property type="entry name" value="Bacterial enterotoxins"/>
    <property type="match status" value="1"/>
</dbReference>
<evidence type="ECO:0000259" key="9">
    <source>
        <dbReference type="Pfam" id="PF02876"/>
    </source>
</evidence>
<evidence type="ECO:0000256" key="4">
    <source>
        <dbReference type="ARBA" id="ARBA00022729"/>
    </source>
</evidence>
<gene>
    <name evidence="10" type="primary">se-int</name>
    <name evidence="10" type="ORF">NCTC11048_02511</name>
</gene>
<dbReference type="Pfam" id="PF01123">
    <property type="entry name" value="Stap_Strp_toxin"/>
    <property type="match status" value="1"/>
</dbReference>
<dbReference type="PRINTS" id="PR01898">
    <property type="entry name" value="SAGSUPRFAMLY"/>
</dbReference>
<dbReference type="InterPro" id="IPR016091">
    <property type="entry name" value="SuperAg_toxin_C"/>
</dbReference>
<evidence type="ECO:0000256" key="7">
    <source>
        <dbReference type="SAM" id="SignalP"/>
    </source>
</evidence>
<dbReference type="InterPro" id="IPR006123">
    <property type="entry name" value="Toxin_b-grasp_Staph/Strep"/>
</dbReference>
<dbReference type="OrthoDB" id="2408086at2"/>
<keyword evidence="2" id="KW-0766">Superantigen</keyword>
<dbReference type="PRINTS" id="PR00279">
    <property type="entry name" value="BACTRLTOXIN"/>
</dbReference>
<evidence type="ECO:0000256" key="3">
    <source>
        <dbReference type="ARBA" id="ARBA00022656"/>
    </source>
</evidence>
<feature type="chain" id="PRO_5016590402" evidence="7">
    <location>
        <begin position="28"/>
        <end position="265"/>
    </location>
</feature>
<dbReference type="SUPFAM" id="SSF54334">
    <property type="entry name" value="Superantigen toxins, C-terminal domain"/>
    <property type="match status" value="1"/>
</dbReference>
<evidence type="ECO:0000259" key="8">
    <source>
        <dbReference type="Pfam" id="PF01123"/>
    </source>
</evidence>
<reference evidence="10 11" key="1">
    <citation type="submission" date="2018-06" db="EMBL/GenBank/DDBJ databases">
        <authorList>
            <consortium name="Pathogen Informatics"/>
            <person name="Doyle S."/>
        </authorList>
    </citation>
    <scope>NUCLEOTIDE SEQUENCE [LARGE SCALE GENOMIC DNA]</scope>
    <source>
        <strain evidence="11">NCTC 11048</strain>
    </source>
</reference>
<evidence type="ECO:0000256" key="1">
    <source>
        <dbReference type="ARBA" id="ARBA00008401"/>
    </source>
</evidence>
<dbReference type="AlphaFoldDB" id="A0A380GBU3"/>
<evidence type="ECO:0000313" key="11">
    <source>
        <dbReference type="Proteomes" id="UP000255549"/>
    </source>
</evidence>
<dbReference type="PROSITE" id="PS00277">
    <property type="entry name" value="STAPH_STREP_TOXIN_1"/>
    <property type="match status" value="1"/>
</dbReference>
<feature type="signal peptide" evidence="7">
    <location>
        <begin position="1"/>
        <end position="27"/>
    </location>
</feature>
<dbReference type="GO" id="GO:0090729">
    <property type="term" value="F:toxin activity"/>
    <property type="evidence" value="ECO:0007669"/>
    <property type="project" value="UniProtKB-KW"/>
</dbReference>
<dbReference type="EMBL" id="UHDP01000003">
    <property type="protein sequence ID" value="SUM47431.1"/>
    <property type="molecule type" value="Genomic_DNA"/>
</dbReference>
<organism evidence="10 11">
    <name type="scientific">Staphylococcus intermedius NCTC 11048</name>
    <dbReference type="NCBI Taxonomy" id="1141106"/>
    <lineage>
        <taxon>Bacteria</taxon>
        <taxon>Bacillati</taxon>
        <taxon>Bacillota</taxon>
        <taxon>Bacilli</taxon>
        <taxon>Bacillales</taxon>
        <taxon>Staphylococcaceae</taxon>
        <taxon>Staphylococcus</taxon>
        <taxon>Staphylococcus intermedius group</taxon>
    </lineage>
</organism>
<comment type="similarity">
    <text evidence="1">Belongs to the staphylococcal/streptococcal toxin family.</text>
</comment>
<accession>A0A380GBU3</accession>
<evidence type="ECO:0000256" key="5">
    <source>
        <dbReference type="ARBA" id="ARBA00022861"/>
    </source>
</evidence>
<dbReference type="GO" id="GO:0005576">
    <property type="term" value="C:extracellular region"/>
    <property type="evidence" value="ECO:0007669"/>
    <property type="project" value="InterPro"/>
</dbReference>
<dbReference type="Gene3D" id="3.10.20.120">
    <property type="match status" value="1"/>
</dbReference>
<evidence type="ECO:0000256" key="6">
    <source>
        <dbReference type="PIRSR" id="PIRSR613307-50"/>
    </source>
</evidence>